<comment type="subcellular location">
    <subcellularLocation>
        <location evidence="1">Nucleus</location>
    </subcellularLocation>
</comment>
<dbReference type="Gene3D" id="1.10.565.10">
    <property type="entry name" value="Retinoid X Receptor"/>
    <property type="match status" value="1"/>
</dbReference>
<protein>
    <submittedName>
        <fullName evidence="8">Uncharacterized protein LOC101854987</fullName>
    </submittedName>
</protein>
<dbReference type="PANTHER" id="PTHR45805">
    <property type="entry name" value="NUCLEAR HORMONE RECEPTOR HR3-RELATED"/>
    <property type="match status" value="1"/>
</dbReference>
<keyword evidence="7" id="KW-1185">Reference proteome</keyword>
<organism evidence="7 8">
    <name type="scientific">Aplysia californica</name>
    <name type="common">California sea hare</name>
    <dbReference type="NCBI Taxonomy" id="6500"/>
    <lineage>
        <taxon>Eukaryota</taxon>
        <taxon>Metazoa</taxon>
        <taxon>Spiralia</taxon>
        <taxon>Lophotrochozoa</taxon>
        <taxon>Mollusca</taxon>
        <taxon>Gastropoda</taxon>
        <taxon>Heterobranchia</taxon>
        <taxon>Euthyneura</taxon>
        <taxon>Tectipleura</taxon>
        <taxon>Aplysiida</taxon>
        <taxon>Aplysioidea</taxon>
        <taxon>Aplysiidae</taxon>
        <taxon>Aplysia</taxon>
    </lineage>
</organism>
<evidence type="ECO:0000256" key="1">
    <source>
        <dbReference type="ARBA" id="ARBA00004123"/>
    </source>
</evidence>
<dbReference type="Pfam" id="PF00104">
    <property type="entry name" value="Hormone_recep"/>
    <property type="match status" value="1"/>
</dbReference>
<gene>
    <name evidence="8" type="primary">LOC101854987</name>
</gene>
<feature type="compositionally biased region" description="Polar residues" evidence="5">
    <location>
        <begin position="168"/>
        <end position="184"/>
    </location>
</feature>
<dbReference type="RefSeq" id="XP_005110759.2">
    <property type="nucleotide sequence ID" value="XM_005110702.3"/>
</dbReference>
<keyword evidence="4" id="KW-0675">Receptor</keyword>
<dbReference type="InterPro" id="IPR035500">
    <property type="entry name" value="NHR-like_dom_sf"/>
</dbReference>
<feature type="compositionally biased region" description="Low complexity" evidence="5">
    <location>
        <begin position="257"/>
        <end position="283"/>
    </location>
</feature>
<dbReference type="GeneID" id="101854987"/>
<sequence>MPSFDGIKNHAFSLGSNLFIPDEFEFPPLSTGINKSEYRSVMSPTFCALADEVEKNFCDLDFDIPEQIGGNTNASVPIENVQNVDSQTPNTDQPVGNLEQWCAEAIRRSDDSYDEMLSLSEDLSKCELYSYEMTLLGPIFSKLSISGPQNKAVNSGSPDQESGVVKQASLQHDSQSHTISHQVPTNSQYHTIGHQAPMHFTSQYHTISQQTPMQSRPQFHTNSQQAPMQSDSHRQTFCQSTPILPGSQCQSSQTFVPNSISSPTPLPSSTPLSTTYSTSLSLHPTHHQRSGSPSSSSPSLPQPKPARSAAQRLCNAEFKKPLPWCEFSESHLDDLTFMLMEAHKKHIGKDLNCVSPEEIAEKTEIYKKVCRLKERVFGKKTLHRYREEYYKILESTGVDIDGRKKWMELSVKVTDDILFKTVRFIKNVPGFRDLCKDDRVTLCRGSFLDCFVLASFRGCDFKNRIMIEDSNLAFNINEILGLFPDFDESIIFYLSVTKRIKKLNLTLEEIVLLKAICITSPDRDGLKERQKVEALYWQFLCCLLLSLHRRHPKPYSIYSQVITLLADLKTCVIIDHQLLEFFRMDITKLTRETDAPLYKEMLLYNHPATAY</sequence>
<dbReference type="PROSITE" id="PS51843">
    <property type="entry name" value="NR_LBD"/>
    <property type="match status" value="1"/>
</dbReference>
<dbReference type="Proteomes" id="UP000694888">
    <property type="component" value="Unplaced"/>
</dbReference>
<evidence type="ECO:0000256" key="3">
    <source>
        <dbReference type="ARBA" id="ARBA00023163"/>
    </source>
</evidence>
<reference evidence="8" key="1">
    <citation type="submission" date="2025-08" db="UniProtKB">
        <authorList>
            <consortium name="RefSeq"/>
        </authorList>
    </citation>
    <scope>IDENTIFICATION</scope>
</reference>
<feature type="region of interest" description="Disordered" evidence="5">
    <location>
        <begin position="206"/>
        <end position="310"/>
    </location>
</feature>
<feature type="domain" description="NR LBD" evidence="6">
    <location>
        <begin position="374"/>
        <end position="601"/>
    </location>
</feature>
<dbReference type="SMART" id="SM00430">
    <property type="entry name" value="HOLI"/>
    <property type="match status" value="1"/>
</dbReference>
<evidence type="ECO:0000259" key="6">
    <source>
        <dbReference type="PROSITE" id="PS51843"/>
    </source>
</evidence>
<evidence type="ECO:0000256" key="2">
    <source>
        <dbReference type="ARBA" id="ARBA00023015"/>
    </source>
</evidence>
<accession>A0ABM0K7Q6</accession>
<evidence type="ECO:0000313" key="8">
    <source>
        <dbReference type="RefSeq" id="XP_005110759.2"/>
    </source>
</evidence>
<feature type="compositionally biased region" description="Low complexity" evidence="5">
    <location>
        <begin position="290"/>
        <end position="299"/>
    </location>
</feature>
<feature type="compositionally biased region" description="Polar residues" evidence="5">
    <location>
        <begin position="206"/>
        <end position="256"/>
    </location>
</feature>
<proteinExistence type="predicted"/>
<keyword evidence="2" id="KW-0805">Transcription regulation</keyword>
<dbReference type="SUPFAM" id="SSF48508">
    <property type="entry name" value="Nuclear receptor ligand-binding domain"/>
    <property type="match status" value="1"/>
</dbReference>
<feature type="compositionally biased region" description="Polar residues" evidence="5">
    <location>
        <begin position="148"/>
        <end position="160"/>
    </location>
</feature>
<name>A0ABM0K7Q6_APLCA</name>
<keyword evidence="3" id="KW-0804">Transcription</keyword>
<dbReference type="PANTHER" id="PTHR45805:SF2">
    <property type="entry name" value="NUCLEAR HORMONE RECEPTOR HR3-RELATED"/>
    <property type="match status" value="1"/>
</dbReference>
<evidence type="ECO:0000313" key="7">
    <source>
        <dbReference type="Proteomes" id="UP000694888"/>
    </source>
</evidence>
<feature type="region of interest" description="Disordered" evidence="5">
    <location>
        <begin position="148"/>
        <end position="184"/>
    </location>
</feature>
<evidence type="ECO:0000256" key="5">
    <source>
        <dbReference type="SAM" id="MobiDB-lite"/>
    </source>
</evidence>
<dbReference type="InterPro" id="IPR000536">
    <property type="entry name" value="Nucl_hrmn_rcpt_lig-bd"/>
</dbReference>
<evidence type="ECO:0000256" key="4">
    <source>
        <dbReference type="ARBA" id="ARBA00023170"/>
    </source>
</evidence>